<keyword evidence="2" id="KW-1185">Reference proteome</keyword>
<dbReference type="Proteomes" id="UP000247569">
    <property type="component" value="Unassembled WGS sequence"/>
</dbReference>
<comment type="caution">
    <text evidence="1">The sequence shown here is derived from an EMBL/GenBank/DDBJ whole genome shotgun (WGS) entry which is preliminary data.</text>
</comment>
<protein>
    <submittedName>
        <fullName evidence="1">Uncharacterized protein</fullName>
    </submittedName>
</protein>
<name>A0A318JT63_9NOCA</name>
<dbReference type="EMBL" id="QJKF01000025">
    <property type="protein sequence ID" value="PXX54088.1"/>
    <property type="molecule type" value="Genomic_DNA"/>
</dbReference>
<sequence length="147" mass="15979">MSHGTDGSGDMRSVEDVEGVAWGASPPETTHLIRRVHELRRVPVSEFGVEDLRIMLSQSVGTAVLLPRALEVLERDPLASGDFYPGDLLVAVLRLGSEHWSADSALLDRARRVAQRADALIVEPEDAGISEIRRAVNGFLSEPKKGT</sequence>
<proteinExistence type="predicted"/>
<accession>A0A318JT63</accession>
<dbReference type="CDD" id="cd20691">
    <property type="entry name" value="CdiI_EC536-like"/>
    <property type="match status" value="1"/>
</dbReference>
<evidence type="ECO:0000313" key="1">
    <source>
        <dbReference type="EMBL" id="PXX54088.1"/>
    </source>
</evidence>
<dbReference type="InterPro" id="IPR040547">
    <property type="entry name" value="CdiI"/>
</dbReference>
<reference evidence="1 2" key="1">
    <citation type="submission" date="2018-05" db="EMBL/GenBank/DDBJ databases">
        <title>Genomic Encyclopedia of Type Strains, Phase IV (KMG-IV): sequencing the most valuable type-strain genomes for metagenomic binning, comparative biology and taxonomic classification.</title>
        <authorList>
            <person name="Goeker M."/>
        </authorList>
    </citation>
    <scope>NUCLEOTIDE SEQUENCE [LARGE SCALE GENOMIC DNA]</scope>
    <source>
        <strain evidence="1 2">DSM 44704</strain>
    </source>
</reference>
<organism evidence="1 2">
    <name type="scientific">Nocardia tenerifensis</name>
    <dbReference type="NCBI Taxonomy" id="228006"/>
    <lineage>
        <taxon>Bacteria</taxon>
        <taxon>Bacillati</taxon>
        <taxon>Actinomycetota</taxon>
        <taxon>Actinomycetes</taxon>
        <taxon>Mycobacteriales</taxon>
        <taxon>Nocardiaceae</taxon>
        <taxon>Nocardia</taxon>
    </lineage>
</organism>
<dbReference type="AlphaFoldDB" id="A0A318JT63"/>
<dbReference type="Pfam" id="PF18616">
    <property type="entry name" value="CdiI_3"/>
    <property type="match status" value="1"/>
</dbReference>
<gene>
    <name evidence="1" type="ORF">DFR70_12569</name>
</gene>
<evidence type="ECO:0000313" key="2">
    <source>
        <dbReference type="Proteomes" id="UP000247569"/>
    </source>
</evidence>